<evidence type="ECO:0000313" key="2">
    <source>
        <dbReference type="Proteomes" id="UP000266861"/>
    </source>
</evidence>
<protein>
    <submittedName>
        <fullName evidence="1">Uncharacterized protein</fullName>
    </submittedName>
</protein>
<keyword evidence="2" id="KW-1185">Reference proteome</keyword>
<sequence>MEKLKVAHGTIFEARKYARINGPGCIAIEKPIRKLKRITSEQEYQFNTFFQDKANVIMSSYKTDAKTGQPVFYLKNTKNILWEKFKESFPNGLKRTTFYTKLMGHQYVYREDLGGLCATCSTYGYETFEDIVNLIKEKIKNIELQEHLIVTDRGISLHNPCINHCLQYAFNECNASHPHVCIECQELFQFFQNLKTNLEQSCHEEVQEYYNKILYYYAHQTRKVYLNAQFNAALLDLDENGAILVIDYKMKILPKTSRETKQEFFGKKGWTLHTIIISDNGPHYHNFELMIIMSKWFEWYGIYVKKWIFLEAGEAKTTVDSHHAQISLSIKRYIKIGGEIQEGNDITLAIQDVAGTSVAHIEPNRNRGKTKSMTIPGISNWCEWTWPVEGEYAGYIKARAIPNLGNWILFSPSQIQNFVKGEINQPSPQLSESTKPKSPWKIPIPHASSKVLHATNLLHQNQIT</sequence>
<dbReference type="EMBL" id="PQFF01000177">
    <property type="protein sequence ID" value="RHZ76938.1"/>
    <property type="molecule type" value="Genomic_DNA"/>
</dbReference>
<dbReference type="Proteomes" id="UP000266861">
    <property type="component" value="Unassembled WGS sequence"/>
</dbReference>
<dbReference type="STRING" id="1348612.A0A397IRK9"/>
<gene>
    <name evidence="1" type="ORF">Glove_187g56</name>
</gene>
<dbReference type="OrthoDB" id="2303998at2759"/>
<dbReference type="AlphaFoldDB" id="A0A397IRK9"/>
<proteinExistence type="predicted"/>
<comment type="caution">
    <text evidence="1">The sequence shown here is derived from an EMBL/GenBank/DDBJ whole genome shotgun (WGS) entry which is preliminary data.</text>
</comment>
<evidence type="ECO:0000313" key="1">
    <source>
        <dbReference type="EMBL" id="RHZ76938.1"/>
    </source>
</evidence>
<reference evidence="1 2" key="1">
    <citation type="submission" date="2018-08" db="EMBL/GenBank/DDBJ databases">
        <title>Genome and evolution of the arbuscular mycorrhizal fungus Diversispora epigaea (formerly Glomus versiforme) and its bacterial endosymbionts.</title>
        <authorList>
            <person name="Sun X."/>
            <person name="Fei Z."/>
            <person name="Harrison M."/>
        </authorList>
    </citation>
    <scope>NUCLEOTIDE SEQUENCE [LARGE SCALE GENOMIC DNA]</scope>
    <source>
        <strain evidence="1 2">IT104</strain>
    </source>
</reference>
<name>A0A397IRK9_9GLOM</name>
<organism evidence="1 2">
    <name type="scientific">Diversispora epigaea</name>
    <dbReference type="NCBI Taxonomy" id="1348612"/>
    <lineage>
        <taxon>Eukaryota</taxon>
        <taxon>Fungi</taxon>
        <taxon>Fungi incertae sedis</taxon>
        <taxon>Mucoromycota</taxon>
        <taxon>Glomeromycotina</taxon>
        <taxon>Glomeromycetes</taxon>
        <taxon>Diversisporales</taxon>
        <taxon>Diversisporaceae</taxon>
        <taxon>Diversispora</taxon>
    </lineage>
</organism>
<accession>A0A397IRK9</accession>